<comment type="caution">
    <text evidence="1">The sequence shown here is derived from an EMBL/GenBank/DDBJ whole genome shotgun (WGS) entry which is preliminary data.</text>
</comment>
<sequence>MSEARGLRLVLWSLEKPLTNEFVAQVAESLSNLHPTADLAQIGTG</sequence>
<evidence type="ECO:0000313" key="2">
    <source>
        <dbReference type="Proteomes" id="UP001159387"/>
    </source>
</evidence>
<accession>A0AA43GTD7</accession>
<keyword evidence="2" id="KW-1185">Reference proteome</keyword>
<reference evidence="1 2" key="1">
    <citation type="journal article" date="2023" name="J. Phycol.">
        <title>Chrysosporum ovalisporum is synonymous with the true-branching cyanobacterium Umezakia natans (Nostocales/Aphanizomenonaceae).</title>
        <authorList>
            <person name="McGregor G.B."/>
            <person name="Sendall B.C."/>
            <person name="Niiyama Y."/>
            <person name="Tuji A."/>
            <person name="Willis A."/>
        </authorList>
    </citation>
    <scope>NUCLEOTIDE SEQUENCE [LARGE SCALE GENOMIC DNA]</scope>
    <source>
        <strain evidence="1 2">ANA360D</strain>
    </source>
</reference>
<proteinExistence type="predicted"/>
<dbReference type="Proteomes" id="UP001159387">
    <property type="component" value="Unassembled WGS sequence"/>
</dbReference>
<name>A0AA43GTD7_9CYAN</name>
<dbReference type="AlphaFoldDB" id="A0AA43GTD7"/>
<dbReference type="RefSeq" id="WP_280654481.1">
    <property type="nucleotide sequence ID" value="NZ_JANQDH010000051.1"/>
</dbReference>
<organism evidence="1 2">
    <name type="scientific">Chrysosporum bergii ANA360D</name>
    <dbReference type="NCBI Taxonomy" id="617107"/>
    <lineage>
        <taxon>Bacteria</taxon>
        <taxon>Bacillati</taxon>
        <taxon>Cyanobacteriota</taxon>
        <taxon>Cyanophyceae</taxon>
        <taxon>Nostocales</taxon>
        <taxon>Nodulariaceae</taxon>
        <taxon>Chrysosporum</taxon>
    </lineage>
</organism>
<gene>
    <name evidence="1" type="ORF">NWP17_08535</name>
</gene>
<evidence type="ECO:0000313" key="1">
    <source>
        <dbReference type="EMBL" id="MDH6060483.1"/>
    </source>
</evidence>
<dbReference type="EMBL" id="JANQDH010000051">
    <property type="protein sequence ID" value="MDH6060483.1"/>
    <property type="molecule type" value="Genomic_DNA"/>
</dbReference>
<protein>
    <submittedName>
        <fullName evidence="1">Uncharacterized protein</fullName>
    </submittedName>
</protein>